<dbReference type="GO" id="GO:0004497">
    <property type="term" value="F:monooxygenase activity"/>
    <property type="evidence" value="ECO:0007669"/>
    <property type="project" value="UniProtKB-KW"/>
</dbReference>
<evidence type="ECO:0000313" key="3">
    <source>
        <dbReference type="Proteomes" id="UP000664034"/>
    </source>
</evidence>
<feature type="domain" description="ABM" evidence="1">
    <location>
        <begin position="2"/>
        <end position="91"/>
    </location>
</feature>
<gene>
    <name evidence="2" type="ORF">J2I47_14265</name>
</gene>
<dbReference type="EMBL" id="JAFMYV010000007">
    <property type="protein sequence ID" value="MBO0937719.1"/>
    <property type="molecule type" value="Genomic_DNA"/>
</dbReference>
<dbReference type="SUPFAM" id="SSF54909">
    <property type="entry name" value="Dimeric alpha+beta barrel"/>
    <property type="match status" value="1"/>
</dbReference>
<keyword evidence="2" id="KW-0503">Monooxygenase</keyword>
<protein>
    <submittedName>
        <fullName evidence="2">Antibiotic biosynthesis monooxygenase</fullName>
    </submittedName>
</protein>
<dbReference type="Proteomes" id="UP000664034">
    <property type="component" value="Unassembled WGS sequence"/>
</dbReference>
<organism evidence="2 3">
    <name type="scientific">Fibrella rubiginis</name>
    <dbReference type="NCBI Taxonomy" id="2817060"/>
    <lineage>
        <taxon>Bacteria</taxon>
        <taxon>Pseudomonadati</taxon>
        <taxon>Bacteroidota</taxon>
        <taxon>Cytophagia</taxon>
        <taxon>Cytophagales</taxon>
        <taxon>Spirosomataceae</taxon>
        <taxon>Fibrella</taxon>
    </lineage>
</organism>
<accession>A0A939K3T6</accession>
<dbReference type="Gene3D" id="3.30.70.100">
    <property type="match status" value="1"/>
</dbReference>
<proteinExistence type="predicted"/>
<dbReference type="PROSITE" id="PS51725">
    <property type="entry name" value="ABM"/>
    <property type="match status" value="1"/>
</dbReference>
<dbReference type="InterPro" id="IPR007138">
    <property type="entry name" value="ABM_dom"/>
</dbReference>
<keyword evidence="3" id="KW-1185">Reference proteome</keyword>
<evidence type="ECO:0000259" key="1">
    <source>
        <dbReference type="PROSITE" id="PS51725"/>
    </source>
</evidence>
<keyword evidence="2" id="KW-0560">Oxidoreductase</keyword>
<dbReference type="InterPro" id="IPR011008">
    <property type="entry name" value="Dimeric_a/b-barrel"/>
</dbReference>
<dbReference type="Pfam" id="PF03992">
    <property type="entry name" value="ABM"/>
    <property type="match status" value="1"/>
</dbReference>
<evidence type="ECO:0000313" key="2">
    <source>
        <dbReference type="EMBL" id="MBO0937719.1"/>
    </source>
</evidence>
<dbReference type="RefSeq" id="WP_207365268.1">
    <property type="nucleotide sequence ID" value="NZ_JAFMYV010000007.1"/>
</dbReference>
<name>A0A939K3T6_9BACT</name>
<dbReference type="AlphaFoldDB" id="A0A939K3T6"/>
<comment type="caution">
    <text evidence="2">The sequence shown here is derived from an EMBL/GenBank/DDBJ whole genome shotgun (WGS) entry which is preliminary data.</text>
</comment>
<sequence length="105" mass="12194">MLTRLVRMSFQEDRLADFAAIFDSSKAKIRAFPGCLHLELRRDLDHPNVRITHSLWESPAALEAYRQSDLFRTTWAATKVLFAEKPLAFSMETEWSSDEYNIKSV</sequence>
<reference evidence="2" key="1">
    <citation type="submission" date="2021-03" db="EMBL/GenBank/DDBJ databases">
        <title>Fibrella sp. HMF5335 genome sequencing and assembly.</title>
        <authorList>
            <person name="Kang H."/>
            <person name="Kim H."/>
            <person name="Bae S."/>
            <person name="Joh K."/>
        </authorList>
    </citation>
    <scope>NUCLEOTIDE SEQUENCE</scope>
    <source>
        <strain evidence="2">HMF5335</strain>
    </source>
</reference>